<proteinExistence type="predicted"/>
<sequence>MRQPPGTPAAGGVAADPGFEHGDCRDTALGTLLRLAGVAHPEDLLLGELAFEVPVDRSVADGLAPSFRSGDPLPAATGPAGTGIELVEQRAAGLPQLYQQLRDRVRDGRAVAVTIDQYGYEPAQFHRKAHVPHDLVVTAVAGAGFDVLDSFPRSRFAGQVEASQFTRWVDSPHLGEARYRTVEVTVRPGAAGVAAGWLIRNWRDRIRRNVAAMLDPSDRRGVAAIELVADRLAEWLAGPDFRSDPGSRRELPVSSFTDLGAVRRGHALWLSRVGGLGYPALAECADGVRALSRQWDVAASLWLAGGRSGSTVDPAAADLVARGLHQVPKLLRLIAAAERRMIERLDTAARTGDDRRRSGRH</sequence>
<dbReference type="OrthoDB" id="3329974at2"/>
<evidence type="ECO:0008006" key="3">
    <source>
        <dbReference type="Google" id="ProtNLM"/>
    </source>
</evidence>
<name>A0A2W2CG23_9ACTN</name>
<comment type="caution">
    <text evidence="1">The sequence shown here is derived from an EMBL/GenBank/DDBJ whole genome shotgun (WGS) entry which is preliminary data.</text>
</comment>
<protein>
    <recommendedName>
        <fullName evidence="3">Butirosin biosynthesis protein H N-terminal domain-containing protein</fullName>
    </recommendedName>
</protein>
<dbReference type="AlphaFoldDB" id="A0A2W2CG23"/>
<evidence type="ECO:0000313" key="2">
    <source>
        <dbReference type="Proteomes" id="UP000248749"/>
    </source>
</evidence>
<keyword evidence="2" id="KW-1185">Reference proteome</keyword>
<reference evidence="1 2" key="1">
    <citation type="submission" date="2018-01" db="EMBL/GenBank/DDBJ databases">
        <title>Draft genome sequence of Salinispora sp. 13K206.</title>
        <authorList>
            <person name="Sahin N."/>
            <person name="Saygin H."/>
            <person name="Ay H."/>
        </authorList>
    </citation>
    <scope>NUCLEOTIDE SEQUENCE [LARGE SCALE GENOMIC DNA]</scope>
    <source>
        <strain evidence="1 2">13K206</strain>
    </source>
</reference>
<organism evidence="1 2">
    <name type="scientific">Micromonospora deserti</name>
    <dbReference type="NCBI Taxonomy" id="2070366"/>
    <lineage>
        <taxon>Bacteria</taxon>
        <taxon>Bacillati</taxon>
        <taxon>Actinomycetota</taxon>
        <taxon>Actinomycetes</taxon>
        <taxon>Micromonosporales</taxon>
        <taxon>Micromonosporaceae</taxon>
        <taxon>Micromonospora</taxon>
    </lineage>
</organism>
<gene>
    <name evidence="1" type="ORF">C1I99_15460</name>
</gene>
<dbReference type="Proteomes" id="UP000248749">
    <property type="component" value="Unassembled WGS sequence"/>
</dbReference>
<dbReference type="RefSeq" id="WP_111134928.1">
    <property type="nucleotide sequence ID" value="NZ_POUB01000095.1"/>
</dbReference>
<dbReference type="EMBL" id="POUB01000095">
    <property type="protein sequence ID" value="PZF97472.1"/>
    <property type="molecule type" value="Genomic_DNA"/>
</dbReference>
<accession>A0A2W2CG23</accession>
<evidence type="ECO:0000313" key="1">
    <source>
        <dbReference type="EMBL" id="PZF97472.1"/>
    </source>
</evidence>